<dbReference type="InterPro" id="IPR023393">
    <property type="entry name" value="START-like_dom_sf"/>
</dbReference>
<sequence>MAYNEIYIDAAPVTVHAVLSDAGSYADWVVGARKIRDADPQFPAVGSRFHHQVGVPPLVLNDHTEVLEHETPSKLILRAKTRPFGTARVDLRLAAEGAGTRVRMTEVAGDTPSRLLLNRVSDPLVHARNVRSLQRLRRLAEHRG</sequence>
<dbReference type="Gene3D" id="3.30.530.20">
    <property type="match status" value="1"/>
</dbReference>
<evidence type="ECO:0000313" key="2">
    <source>
        <dbReference type="Proteomes" id="UP001149140"/>
    </source>
</evidence>
<accession>A0A9X3N4T3</accession>
<dbReference type="InterPro" id="IPR019587">
    <property type="entry name" value="Polyketide_cyclase/dehydratase"/>
</dbReference>
<dbReference type="RefSeq" id="WP_270046510.1">
    <property type="nucleotide sequence ID" value="NZ_JAPDOD010000096.1"/>
</dbReference>
<protein>
    <submittedName>
        <fullName evidence="1">SRPBCC family protein</fullName>
    </submittedName>
</protein>
<keyword evidence="2" id="KW-1185">Reference proteome</keyword>
<comment type="caution">
    <text evidence="1">The sequence shown here is derived from an EMBL/GenBank/DDBJ whole genome shotgun (WGS) entry which is preliminary data.</text>
</comment>
<gene>
    <name evidence="1" type="ORF">OM076_43780</name>
</gene>
<dbReference type="EMBL" id="JAPDOD010000096">
    <property type="protein sequence ID" value="MDA0167261.1"/>
    <property type="molecule type" value="Genomic_DNA"/>
</dbReference>
<name>A0A9X3N4T3_9ACTN</name>
<evidence type="ECO:0000313" key="1">
    <source>
        <dbReference type="EMBL" id="MDA0167261.1"/>
    </source>
</evidence>
<dbReference type="Pfam" id="PF10604">
    <property type="entry name" value="Polyketide_cyc2"/>
    <property type="match status" value="1"/>
</dbReference>
<reference evidence="1" key="1">
    <citation type="submission" date="2022-10" db="EMBL/GenBank/DDBJ databases">
        <title>The WGS of Solirubrobacter ginsenosidimutans DSM 21036.</title>
        <authorList>
            <person name="Jiang Z."/>
        </authorList>
    </citation>
    <scope>NUCLEOTIDE SEQUENCE</scope>
    <source>
        <strain evidence="1">DSM 21036</strain>
    </source>
</reference>
<dbReference type="Proteomes" id="UP001149140">
    <property type="component" value="Unassembled WGS sequence"/>
</dbReference>
<proteinExistence type="predicted"/>
<dbReference type="SUPFAM" id="SSF55961">
    <property type="entry name" value="Bet v1-like"/>
    <property type="match status" value="1"/>
</dbReference>
<dbReference type="AlphaFoldDB" id="A0A9X3N4T3"/>
<organism evidence="1 2">
    <name type="scientific">Solirubrobacter ginsenosidimutans</name>
    <dbReference type="NCBI Taxonomy" id="490573"/>
    <lineage>
        <taxon>Bacteria</taxon>
        <taxon>Bacillati</taxon>
        <taxon>Actinomycetota</taxon>
        <taxon>Thermoleophilia</taxon>
        <taxon>Solirubrobacterales</taxon>
        <taxon>Solirubrobacteraceae</taxon>
        <taxon>Solirubrobacter</taxon>
    </lineage>
</organism>